<protein>
    <recommendedName>
        <fullName evidence="2">ShKT domain-containing protein</fullName>
    </recommendedName>
</protein>
<dbReference type="SMART" id="SM00254">
    <property type="entry name" value="ShKT"/>
    <property type="match status" value="1"/>
</dbReference>
<organism evidence="3 4">
    <name type="scientific">Thalassiosira oceanica</name>
    <name type="common">Marine diatom</name>
    <dbReference type="NCBI Taxonomy" id="159749"/>
    <lineage>
        <taxon>Eukaryota</taxon>
        <taxon>Sar</taxon>
        <taxon>Stramenopiles</taxon>
        <taxon>Ochrophyta</taxon>
        <taxon>Bacillariophyta</taxon>
        <taxon>Coscinodiscophyceae</taxon>
        <taxon>Thalassiosirophycidae</taxon>
        <taxon>Thalassiosirales</taxon>
        <taxon>Thalassiosiraceae</taxon>
        <taxon>Thalassiosira</taxon>
    </lineage>
</organism>
<evidence type="ECO:0000259" key="2">
    <source>
        <dbReference type="PROSITE" id="PS51670"/>
    </source>
</evidence>
<reference evidence="3 4" key="1">
    <citation type="journal article" date="2012" name="Genome Biol.">
        <title>Genome and low-iron response of an oceanic diatom adapted to chronic iron limitation.</title>
        <authorList>
            <person name="Lommer M."/>
            <person name="Specht M."/>
            <person name="Roy A.S."/>
            <person name="Kraemer L."/>
            <person name="Andreson R."/>
            <person name="Gutowska M.A."/>
            <person name="Wolf J."/>
            <person name="Bergner S.V."/>
            <person name="Schilhabel M.B."/>
            <person name="Klostermeier U.C."/>
            <person name="Beiko R.G."/>
            <person name="Rosenstiel P."/>
            <person name="Hippler M."/>
            <person name="Laroche J."/>
        </authorList>
    </citation>
    <scope>NUCLEOTIDE SEQUENCE [LARGE SCALE GENOMIC DNA]</scope>
    <source>
        <strain evidence="3 4">CCMP1005</strain>
    </source>
</reference>
<keyword evidence="4" id="KW-1185">Reference proteome</keyword>
<sequence>MERMPDRISLSPVGDVESRSQESGVRLPLLPPPRPFNSRMHERSDETPAHQQLLIEGKRRISRNPRNRPATPIEIEPRRRRGRRGCHCSDLLILVYCCRDNFSTSNLTAKNSARSHLYSPAGLTAGGAIMPARGRQGLSAAVALSALLLCMVHLADSSSCISLDYANNYVCTDDPEASRRAVSLVADDGSDMSSAFDLDLGVEQRITGSAQEQIKIRAVLRKMYKYFDEEVLSRPEYERVRGKCFSTAPFSKNQHELCAFWSSVGECESNRGFMLEHCAAGCRLCILAHTNLSGG</sequence>
<feature type="domain" description="ShKT" evidence="2">
    <location>
        <begin position="244"/>
        <end position="285"/>
    </location>
</feature>
<gene>
    <name evidence="3" type="ORF">THAOC_32714</name>
</gene>
<name>K0R5C5_THAOC</name>
<dbReference type="Proteomes" id="UP000266841">
    <property type="component" value="Unassembled WGS sequence"/>
</dbReference>
<evidence type="ECO:0000313" key="4">
    <source>
        <dbReference type="Proteomes" id="UP000266841"/>
    </source>
</evidence>
<evidence type="ECO:0000313" key="3">
    <source>
        <dbReference type="EMBL" id="EJK48483.1"/>
    </source>
</evidence>
<feature type="compositionally biased region" description="Basic and acidic residues" evidence="1">
    <location>
        <begin position="39"/>
        <end position="48"/>
    </location>
</feature>
<dbReference type="eggNOG" id="ENOG502SUCV">
    <property type="taxonomic scope" value="Eukaryota"/>
</dbReference>
<dbReference type="PROSITE" id="PS51670">
    <property type="entry name" value="SHKT"/>
    <property type="match status" value="1"/>
</dbReference>
<comment type="caution">
    <text evidence="3">The sequence shown here is derived from an EMBL/GenBank/DDBJ whole genome shotgun (WGS) entry which is preliminary data.</text>
</comment>
<dbReference type="OrthoDB" id="291007at2759"/>
<evidence type="ECO:0000256" key="1">
    <source>
        <dbReference type="SAM" id="MobiDB-lite"/>
    </source>
</evidence>
<proteinExistence type="predicted"/>
<dbReference type="Pfam" id="PF01549">
    <property type="entry name" value="ShK"/>
    <property type="match status" value="1"/>
</dbReference>
<feature type="region of interest" description="Disordered" evidence="1">
    <location>
        <begin position="1"/>
        <end position="76"/>
    </location>
</feature>
<dbReference type="EMBL" id="AGNL01045789">
    <property type="protein sequence ID" value="EJK48483.1"/>
    <property type="molecule type" value="Genomic_DNA"/>
</dbReference>
<dbReference type="AlphaFoldDB" id="K0R5C5"/>
<accession>K0R5C5</accession>
<dbReference type="InterPro" id="IPR003582">
    <property type="entry name" value="ShKT_dom"/>
</dbReference>